<gene>
    <name evidence="2" type="ORF">FBQ74_10095</name>
</gene>
<dbReference type="Pfam" id="PF12697">
    <property type="entry name" value="Abhydrolase_6"/>
    <property type="match status" value="1"/>
</dbReference>
<protein>
    <submittedName>
        <fullName evidence="2">Alpha/beta hydrolase</fullName>
    </submittedName>
</protein>
<dbReference type="InterPro" id="IPR029058">
    <property type="entry name" value="AB_hydrolase_fold"/>
</dbReference>
<dbReference type="SUPFAM" id="SSF53474">
    <property type="entry name" value="alpha/beta-Hydrolases"/>
    <property type="match status" value="1"/>
</dbReference>
<dbReference type="EMBL" id="CP039852">
    <property type="protein sequence ID" value="QCZ95200.1"/>
    <property type="molecule type" value="Genomic_DNA"/>
</dbReference>
<dbReference type="Proteomes" id="UP000304912">
    <property type="component" value="Chromosome"/>
</dbReference>
<dbReference type="GO" id="GO:0016787">
    <property type="term" value="F:hydrolase activity"/>
    <property type="evidence" value="ECO:0007669"/>
    <property type="project" value="UniProtKB-KW"/>
</dbReference>
<dbReference type="OrthoDB" id="5729753at2"/>
<keyword evidence="2" id="KW-0378">Hydrolase</keyword>
<dbReference type="GO" id="GO:0016020">
    <property type="term" value="C:membrane"/>
    <property type="evidence" value="ECO:0007669"/>
    <property type="project" value="TreeGrafter"/>
</dbReference>
<dbReference type="KEGG" id="salk:FBQ74_10095"/>
<dbReference type="PANTHER" id="PTHR43798:SF33">
    <property type="entry name" value="HYDROLASE, PUTATIVE (AFU_ORTHOLOGUE AFUA_2G14860)-RELATED"/>
    <property type="match status" value="1"/>
</dbReference>
<dbReference type="InterPro" id="IPR000073">
    <property type="entry name" value="AB_hydrolase_1"/>
</dbReference>
<evidence type="ECO:0000313" key="3">
    <source>
        <dbReference type="Proteomes" id="UP000304912"/>
    </source>
</evidence>
<proteinExistence type="predicted"/>
<sequence length="282" mass="31276">MAFFSAPEVSLSSSVQLHFAHANGFPAGSYKKLFSYLPAHWQILAKPQFGHDSELPVNSNWSNQAEELHRYVYSNSAGAPVYAVGHSFGAVISFIAACRYPASFKGVVLIDPPLVTGPKRHIVKAAKLTSYIDKITPARLAQNRNTQWSVDEDLVAYFKGKALFKNMQPECVADYVESATAVDGNQQTLTFDAQVEADIFRNIPHNMDSFKGELNCPGVLITGQQSEVCKEEHWQRFISQNDIVHEEMPGGHMLPLEHPKALADKIAEIIASWEKQSESRSA</sequence>
<organism evidence="2 3">
    <name type="scientific">Salinimonas iocasae</name>
    <dbReference type="NCBI Taxonomy" id="2572577"/>
    <lineage>
        <taxon>Bacteria</taxon>
        <taxon>Pseudomonadati</taxon>
        <taxon>Pseudomonadota</taxon>
        <taxon>Gammaproteobacteria</taxon>
        <taxon>Alteromonadales</taxon>
        <taxon>Alteromonadaceae</taxon>
        <taxon>Alteromonas/Salinimonas group</taxon>
        <taxon>Salinimonas</taxon>
    </lineage>
</organism>
<reference evidence="2 3" key="1">
    <citation type="submission" date="2019-04" db="EMBL/GenBank/DDBJ databases">
        <title>Salinimonas iocasae sp. nov., a halophilic bacterium isolated from the outer tube casing of tubeworms in Okinawa Trough.</title>
        <authorList>
            <person name="Zhang H."/>
            <person name="Wang H."/>
            <person name="Li C."/>
        </authorList>
    </citation>
    <scope>NUCLEOTIDE SEQUENCE [LARGE SCALE GENOMIC DNA]</scope>
    <source>
        <strain evidence="2 3">KX18D6</strain>
    </source>
</reference>
<evidence type="ECO:0000313" key="2">
    <source>
        <dbReference type="EMBL" id="QCZ95200.1"/>
    </source>
</evidence>
<dbReference type="AlphaFoldDB" id="A0A5B7YIL9"/>
<accession>A0A5B7YIL9</accession>
<dbReference type="PANTHER" id="PTHR43798">
    <property type="entry name" value="MONOACYLGLYCEROL LIPASE"/>
    <property type="match status" value="1"/>
</dbReference>
<feature type="domain" description="AB hydrolase-1" evidence="1">
    <location>
        <begin position="19"/>
        <end position="264"/>
    </location>
</feature>
<name>A0A5B7YIL9_9ALTE</name>
<keyword evidence="3" id="KW-1185">Reference proteome</keyword>
<dbReference type="Gene3D" id="3.40.50.1820">
    <property type="entry name" value="alpha/beta hydrolase"/>
    <property type="match status" value="1"/>
</dbReference>
<dbReference type="InterPro" id="IPR050266">
    <property type="entry name" value="AB_hydrolase_sf"/>
</dbReference>
<evidence type="ECO:0000259" key="1">
    <source>
        <dbReference type="Pfam" id="PF12697"/>
    </source>
</evidence>